<protein>
    <submittedName>
        <fullName evidence="2">Uncharacterized protein</fullName>
    </submittedName>
</protein>
<feature type="chain" id="PRO_5012823434" evidence="1">
    <location>
        <begin position="23"/>
        <end position="107"/>
    </location>
</feature>
<gene>
    <name evidence="2" type="ORF">BCV72DRAFT_305782</name>
</gene>
<dbReference type="Proteomes" id="UP000242414">
    <property type="component" value="Unassembled WGS sequence"/>
</dbReference>
<dbReference type="VEuPathDB" id="FungiDB:BCV72DRAFT_305782"/>
<proteinExistence type="predicted"/>
<dbReference type="AlphaFoldDB" id="A0A1X0R268"/>
<name>A0A1X0R268_RHIZD</name>
<sequence length="107" mass="11881">MNILANNICIILFLTGFTVVYTGENPDGFIDGIEKHLAFQHNIEMLVHTVEEKLRWRAPKISASTSDENQTIPPSQPPSSSLVIASNTRLAYSIKRLSCLFGDFSAK</sequence>
<organism evidence="2">
    <name type="scientific">Rhizopus microsporus var. microsporus</name>
    <dbReference type="NCBI Taxonomy" id="86635"/>
    <lineage>
        <taxon>Eukaryota</taxon>
        <taxon>Fungi</taxon>
        <taxon>Fungi incertae sedis</taxon>
        <taxon>Mucoromycota</taxon>
        <taxon>Mucoromycotina</taxon>
        <taxon>Mucoromycetes</taxon>
        <taxon>Mucorales</taxon>
        <taxon>Mucorineae</taxon>
        <taxon>Rhizopodaceae</taxon>
        <taxon>Rhizopus</taxon>
    </lineage>
</organism>
<dbReference type="EMBL" id="KV921929">
    <property type="protein sequence ID" value="ORE06115.1"/>
    <property type="molecule type" value="Genomic_DNA"/>
</dbReference>
<evidence type="ECO:0000256" key="1">
    <source>
        <dbReference type="SAM" id="SignalP"/>
    </source>
</evidence>
<accession>A0A1X0R268</accession>
<keyword evidence="1" id="KW-0732">Signal</keyword>
<feature type="signal peptide" evidence="1">
    <location>
        <begin position="1"/>
        <end position="22"/>
    </location>
</feature>
<reference evidence="2" key="1">
    <citation type="journal article" date="2016" name="Proc. Natl. Acad. Sci. U.S.A.">
        <title>Lipid metabolic changes in an early divergent fungus govern the establishment of a mutualistic symbiosis with endobacteria.</title>
        <authorList>
            <person name="Lastovetsky O.A."/>
            <person name="Gaspar M.L."/>
            <person name="Mondo S.J."/>
            <person name="LaButti K.M."/>
            <person name="Sandor L."/>
            <person name="Grigoriev I.V."/>
            <person name="Henry S.A."/>
            <person name="Pawlowska T.E."/>
        </authorList>
    </citation>
    <scope>NUCLEOTIDE SEQUENCE [LARGE SCALE GENOMIC DNA]</scope>
    <source>
        <strain evidence="2">ATCC 52814</strain>
    </source>
</reference>
<evidence type="ECO:0000313" key="2">
    <source>
        <dbReference type="EMBL" id="ORE06115.1"/>
    </source>
</evidence>